<feature type="domain" description="DUF6602" evidence="1">
    <location>
        <begin position="29"/>
        <end position="128"/>
    </location>
</feature>
<name>A0A3S9WQM5_9MICO</name>
<dbReference type="Proteomes" id="UP000274841">
    <property type="component" value="Chromosome"/>
</dbReference>
<gene>
    <name evidence="2" type="ORF">CVS54_03721</name>
</gene>
<evidence type="ECO:0000259" key="1">
    <source>
        <dbReference type="Pfam" id="PF20247"/>
    </source>
</evidence>
<dbReference type="Pfam" id="PF20247">
    <property type="entry name" value="DUF6602"/>
    <property type="match status" value="1"/>
</dbReference>
<sequence length="262" mass="28458">MAQPFDLSRAYAAKQQHMLTGLGIMPTFTNHPGTKGDSTEARWVEVLAEFLPRRYGVGPVFAIDSQGGQSDQIDLAVYDQQYSPLFFDDNGVRFVPVESIYAVCEIKPVMNKANLDYARDKVASVRALHRTSASIRHAGGIYPPQDPSSKPILGAFLSTDLEWTSIRGDAAQDAITANDPTALDLGISVRGGAFDQTDQLTFAPDGQELIWFATHLFRALSKLGTALAIDLDAYYAPLEERGVLDSDDLLDQVEEDSGAGSA</sequence>
<dbReference type="KEGG" id="moy:CVS54_03721"/>
<dbReference type="RefSeq" id="WP_127012855.1">
    <property type="nucleotide sequence ID" value="NZ_CP031422.1"/>
</dbReference>
<evidence type="ECO:0000313" key="3">
    <source>
        <dbReference type="Proteomes" id="UP000274841"/>
    </source>
</evidence>
<dbReference type="EMBL" id="CP031422">
    <property type="protein sequence ID" value="AZS42358.1"/>
    <property type="molecule type" value="Genomic_DNA"/>
</dbReference>
<dbReference type="InterPro" id="IPR046537">
    <property type="entry name" value="DUF6602"/>
</dbReference>
<dbReference type="CDD" id="cd21411">
    <property type="entry name" value="NucC"/>
    <property type="match status" value="1"/>
</dbReference>
<evidence type="ECO:0000313" key="2">
    <source>
        <dbReference type="EMBL" id="AZS42358.1"/>
    </source>
</evidence>
<dbReference type="AlphaFoldDB" id="A0A3S9WQM5"/>
<accession>A0A3S9WQM5</accession>
<organism evidence="2 3">
    <name type="scientific">Microbacterium oxydans</name>
    <dbReference type="NCBI Taxonomy" id="82380"/>
    <lineage>
        <taxon>Bacteria</taxon>
        <taxon>Bacillati</taxon>
        <taxon>Actinomycetota</taxon>
        <taxon>Actinomycetes</taxon>
        <taxon>Micrococcales</taxon>
        <taxon>Microbacteriaceae</taxon>
        <taxon>Microbacterium</taxon>
    </lineage>
</organism>
<protein>
    <recommendedName>
        <fullName evidence="1">DUF6602 domain-containing protein</fullName>
    </recommendedName>
</protein>
<reference evidence="2 3" key="1">
    <citation type="submission" date="2018-08" db="EMBL/GenBank/DDBJ databases">
        <title>Microbacterium oxydans strain HG3.</title>
        <authorList>
            <person name="ORTET P."/>
        </authorList>
    </citation>
    <scope>NUCLEOTIDE SEQUENCE [LARGE SCALE GENOMIC DNA]</scope>
    <source>
        <strain evidence="2 3">HG3</strain>
    </source>
</reference>
<proteinExistence type="predicted"/>